<evidence type="ECO:0000313" key="4">
    <source>
        <dbReference type="EMBL" id="UWZ83545.1"/>
    </source>
</evidence>
<feature type="transmembrane region" description="Helical" evidence="2">
    <location>
        <begin position="324"/>
        <end position="344"/>
    </location>
</feature>
<feature type="chain" id="PRO_5039901740" evidence="3">
    <location>
        <begin position="25"/>
        <end position="427"/>
    </location>
</feature>
<sequence>MRSKNLKLTSAVFCSFLLGTTAYAASVSGTVTNKTTGKPSAGDKVTLVSPMSGMAEVATTKTDAKGHYTLQEPGEGRYLIRADHQGSGYFIEPPPGAGPGDIGVYDASPSVAVTVEDQIFNLEAPNPKQLDVTEQYIVHNNSSPKMTKSGDSTFVFSLPKGAVVDMAEATRPSGLPTMAQPKELGSSGHYAFSTPIEPDQGPDKMTVFQVHYHIPYTGKYTFKPSVLMPTANLAVQLPKSMTFTPGSGAAYQPIPQDPSLQTYLLKNAQPGGSFEFTVAGTGSMPREQQQGGGQQEAAQGGQPAGGPGGGIGEPINQPDPLTKYKWWILGGLGLILAAAAAFLLRKPALPAGAVAGTAPVAPHLPAAAHAPAHVASPAGRNGALLAALKEELFSIESEKIAGTLSASDYAEQKAALEIVLKRALKKS</sequence>
<reference evidence="4" key="1">
    <citation type="submission" date="2021-04" db="EMBL/GenBank/DDBJ databases">
        <title>Phylogenetic analysis of Acidobacteriaceae.</title>
        <authorList>
            <person name="Qiu L."/>
            <person name="Zhang Q."/>
        </authorList>
    </citation>
    <scope>NUCLEOTIDE SEQUENCE</scope>
    <source>
        <strain evidence="4">DSM 25168</strain>
    </source>
</reference>
<evidence type="ECO:0000313" key="5">
    <source>
        <dbReference type="Proteomes" id="UP001059380"/>
    </source>
</evidence>
<gene>
    <name evidence="4" type="ORF">MOP44_23630</name>
</gene>
<keyword evidence="2" id="KW-0472">Membrane</keyword>
<evidence type="ECO:0000256" key="3">
    <source>
        <dbReference type="SAM" id="SignalP"/>
    </source>
</evidence>
<dbReference type="SUPFAM" id="SSF49478">
    <property type="entry name" value="Cna protein B-type domain"/>
    <property type="match status" value="1"/>
</dbReference>
<dbReference type="Gene3D" id="2.60.40.1120">
    <property type="entry name" value="Carboxypeptidase-like, regulatory domain"/>
    <property type="match status" value="1"/>
</dbReference>
<proteinExistence type="predicted"/>
<feature type="signal peptide" evidence="3">
    <location>
        <begin position="1"/>
        <end position="24"/>
    </location>
</feature>
<evidence type="ECO:0000256" key="1">
    <source>
        <dbReference type="SAM" id="MobiDB-lite"/>
    </source>
</evidence>
<keyword evidence="2" id="KW-0812">Transmembrane</keyword>
<dbReference type="AlphaFoldDB" id="A0A9J7BM27"/>
<dbReference type="EMBL" id="CP093313">
    <property type="protein sequence ID" value="UWZ83545.1"/>
    <property type="molecule type" value="Genomic_DNA"/>
</dbReference>
<accession>A0A9J7BM27</accession>
<dbReference type="Proteomes" id="UP001059380">
    <property type="component" value="Chromosome"/>
</dbReference>
<dbReference type="KEGG" id="orp:MOP44_23630"/>
<dbReference type="Pfam" id="PF13620">
    <property type="entry name" value="CarboxypepD_reg"/>
    <property type="match status" value="1"/>
</dbReference>
<keyword evidence="4" id="KW-0121">Carboxypeptidase</keyword>
<keyword evidence="2" id="KW-1133">Transmembrane helix</keyword>
<keyword evidence="5" id="KW-1185">Reference proteome</keyword>
<dbReference type="GO" id="GO:0004180">
    <property type="term" value="F:carboxypeptidase activity"/>
    <property type="evidence" value="ECO:0007669"/>
    <property type="project" value="UniProtKB-KW"/>
</dbReference>
<organism evidence="4 5">
    <name type="scientific">Occallatibacter riparius</name>
    <dbReference type="NCBI Taxonomy" id="1002689"/>
    <lineage>
        <taxon>Bacteria</taxon>
        <taxon>Pseudomonadati</taxon>
        <taxon>Acidobacteriota</taxon>
        <taxon>Terriglobia</taxon>
        <taxon>Terriglobales</taxon>
        <taxon>Acidobacteriaceae</taxon>
        <taxon>Occallatibacter</taxon>
    </lineage>
</organism>
<dbReference type="RefSeq" id="WP_260792880.1">
    <property type="nucleotide sequence ID" value="NZ_CP093313.1"/>
</dbReference>
<keyword evidence="4" id="KW-0645">Protease</keyword>
<keyword evidence="3" id="KW-0732">Signal</keyword>
<evidence type="ECO:0000256" key="2">
    <source>
        <dbReference type="SAM" id="Phobius"/>
    </source>
</evidence>
<keyword evidence="4" id="KW-0378">Hydrolase</keyword>
<protein>
    <submittedName>
        <fullName evidence="4">Carboxypeptidase-like regulatory domain-containing protein</fullName>
    </submittedName>
</protein>
<name>A0A9J7BM27_9BACT</name>
<feature type="region of interest" description="Disordered" evidence="1">
    <location>
        <begin position="280"/>
        <end position="316"/>
    </location>
</feature>
<feature type="compositionally biased region" description="Gly residues" evidence="1">
    <location>
        <begin position="302"/>
        <end position="312"/>
    </location>
</feature>